<comment type="catalytic activity">
    <reaction evidence="5">
        <text>O-phospho-L-tyrosyl-[protein] + H2O = L-tyrosyl-[protein] + phosphate</text>
        <dbReference type="Rhea" id="RHEA:10684"/>
        <dbReference type="Rhea" id="RHEA-COMP:10136"/>
        <dbReference type="Rhea" id="RHEA-COMP:20101"/>
        <dbReference type="ChEBI" id="CHEBI:15377"/>
        <dbReference type="ChEBI" id="CHEBI:43474"/>
        <dbReference type="ChEBI" id="CHEBI:46858"/>
        <dbReference type="ChEBI" id="CHEBI:61978"/>
        <dbReference type="EC" id="3.1.3.48"/>
    </reaction>
</comment>
<dbReference type="AlphaFoldDB" id="A0A9D2SEL9"/>
<dbReference type="InterPro" id="IPR016195">
    <property type="entry name" value="Pol/histidinol_Pase-like"/>
</dbReference>
<keyword evidence="3" id="KW-0378">Hydrolase</keyword>
<evidence type="ECO:0000313" key="6">
    <source>
        <dbReference type="EMBL" id="HJB92108.1"/>
    </source>
</evidence>
<dbReference type="PANTHER" id="PTHR39181">
    <property type="entry name" value="TYROSINE-PROTEIN PHOSPHATASE YWQE"/>
    <property type="match status" value="1"/>
</dbReference>
<name>A0A9D2SEL9_9FIRM</name>
<proteinExistence type="inferred from homology"/>
<dbReference type="EC" id="3.1.3.48" evidence="2"/>
<comment type="similarity">
    <text evidence="1">Belongs to the metallo-dependent hydrolases superfamily. CpsB/CapC family.</text>
</comment>
<dbReference type="EMBL" id="DWXE01000043">
    <property type="protein sequence ID" value="HJB92108.1"/>
    <property type="molecule type" value="Genomic_DNA"/>
</dbReference>
<evidence type="ECO:0000256" key="2">
    <source>
        <dbReference type="ARBA" id="ARBA00013064"/>
    </source>
</evidence>
<comment type="caution">
    <text evidence="6">The sequence shown here is derived from an EMBL/GenBank/DDBJ whole genome shotgun (WGS) entry which is preliminary data.</text>
</comment>
<organism evidence="6 7">
    <name type="scientific">Candidatus Eisenbergiella merdigallinarum</name>
    <dbReference type="NCBI Taxonomy" id="2838552"/>
    <lineage>
        <taxon>Bacteria</taxon>
        <taxon>Bacillati</taxon>
        <taxon>Bacillota</taxon>
        <taxon>Clostridia</taxon>
        <taxon>Lachnospirales</taxon>
        <taxon>Lachnospiraceae</taxon>
        <taxon>Eisenbergiella</taxon>
    </lineage>
</organism>
<evidence type="ECO:0000256" key="5">
    <source>
        <dbReference type="ARBA" id="ARBA00051722"/>
    </source>
</evidence>
<accession>A0A9D2SEL9</accession>
<evidence type="ECO:0000313" key="7">
    <source>
        <dbReference type="Proteomes" id="UP000886883"/>
    </source>
</evidence>
<reference evidence="6" key="1">
    <citation type="journal article" date="2021" name="PeerJ">
        <title>Extensive microbial diversity within the chicken gut microbiome revealed by metagenomics and culture.</title>
        <authorList>
            <person name="Gilroy R."/>
            <person name="Ravi A."/>
            <person name="Getino M."/>
            <person name="Pursley I."/>
            <person name="Horton D.L."/>
            <person name="Alikhan N.F."/>
            <person name="Baker D."/>
            <person name="Gharbi K."/>
            <person name="Hall N."/>
            <person name="Watson M."/>
            <person name="Adriaenssens E.M."/>
            <person name="Foster-Nyarko E."/>
            <person name="Jarju S."/>
            <person name="Secka A."/>
            <person name="Antonio M."/>
            <person name="Oren A."/>
            <person name="Chaudhuri R.R."/>
            <person name="La Ragione R."/>
            <person name="Hildebrand F."/>
            <person name="Pallen M.J."/>
        </authorList>
    </citation>
    <scope>NUCLEOTIDE SEQUENCE</scope>
    <source>
        <strain evidence="6">USAMLcec3-2134</strain>
    </source>
</reference>
<evidence type="ECO:0000256" key="4">
    <source>
        <dbReference type="ARBA" id="ARBA00022912"/>
    </source>
</evidence>
<dbReference type="InterPro" id="IPR016667">
    <property type="entry name" value="Caps_polysacc_synth_CpsB/CapC"/>
</dbReference>
<keyword evidence="4" id="KW-0904">Protein phosphatase</keyword>
<dbReference type="Pfam" id="PF19567">
    <property type="entry name" value="CpsB_CapC"/>
    <property type="match status" value="1"/>
</dbReference>
<dbReference type="Proteomes" id="UP000886883">
    <property type="component" value="Unassembled WGS sequence"/>
</dbReference>
<dbReference type="PANTHER" id="PTHR39181:SF1">
    <property type="entry name" value="TYROSINE-PROTEIN PHOSPHATASE YWQE"/>
    <property type="match status" value="1"/>
</dbReference>
<dbReference type="SUPFAM" id="SSF89550">
    <property type="entry name" value="PHP domain-like"/>
    <property type="match status" value="1"/>
</dbReference>
<sequence>MRENAFIDIHSHIMPGIDDGAKSLAESLGMLRQAQEEGIGAVVLTPHQKPGHRCVTAAEIKKRTDDLRKEANREGIGVELYPGGELYYCHGLEKRLRAGKAPTLAESGYVLVEFMPGEEFRYIRNAADALLCAGYRPVIAHVERYGRLMQEGDPERAEELVEMGCLFQVNSASLMGGDGWALRKRSRLLVKNRLAHFVATDAHREQGGRTVQLRKCAAFLGRKYGTEYAAKLLFENAKALLDNREI</sequence>
<dbReference type="PIRSF" id="PIRSF016557">
    <property type="entry name" value="Caps_synth_CpsB"/>
    <property type="match status" value="1"/>
</dbReference>
<dbReference type="GO" id="GO:0030145">
    <property type="term" value="F:manganese ion binding"/>
    <property type="evidence" value="ECO:0007669"/>
    <property type="project" value="InterPro"/>
</dbReference>
<dbReference type="Gene3D" id="3.20.20.140">
    <property type="entry name" value="Metal-dependent hydrolases"/>
    <property type="match status" value="1"/>
</dbReference>
<reference evidence="6" key="2">
    <citation type="submission" date="2021-04" db="EMBL/GenBank/DDBJ databases">
        <authorList>
            <person name="Gilroy R."/>
        </authorList>
    </citation>
    <scope>NUCLEOTIDE SEQUENCE</scope>
    <source>
        <strain evidence="6">USAMLcec3-2134</strain>
    </source>
</reference>
<gene>
    <name evidence="6" type="ORF">H9763_11680</name>
</gene>
<evidence type="ECO:0000256" key="1">
    <source>
        <dbReference type="ARBA" id="ARBA00005750"/>
    </source>
</evidence>
<evidence type="ECO:0000256" key="3">
    <source>
        <dbReference type="ARBA" id="ARBA00022801"/>
    </source>
</evidence>
<dbReference type="GO" id="GO:0004725">
    <property type="term" value="F:protein tyrosine phosphatase activity"/>
    <property type="evidence" value="ECO:0007669"/>
    <property type="project" value="UniProtKB-EC"/>
</dbReference>
<protein>
    <recommendedName>
        <fullName evidence="2">protein-tyrosine-phosphatase</fullName>
        <ecNumber evidence="2">3.1.3.48</ecNumber>
    </recommendedName>
</protein>